<evidence type="ECO:0000313" key="2">
    <source>
        <dbReference type="Proteomes" id="UP001156641"/>
    </source>
</evidence>
<organism evidence="1 2">
    <name type="scientific">Acidocella aquatica</name>
    <dbReference type="NCBI Taxonomy" id="1922313"/>
    <lineage>
        <taxon>Bacteria</taxon>
        <taxon>Pseudomonadati</taxon>
        <taxon>Pseudomonadota</taxon>
        <taxon>Alphaproteobacteria</taxon>
        <taxon>Acetobacterales</taxon>
        <taxon>Acidocellaceae</taxon>
        <taxon>Acidocella</taxon>
    </lineage>
</organism>
<reference evidence="2" key="1">
    <citation type="journal article" date="2019" name="Int. J. Syst. Evol. Microbiol.">
        <title>The Global Catalogue of Microorganisms (GCM) 10K type strain sequencing project: providing services to taxonomists for standard genome sequencing and annotation.</title>
        <authorList>
            <consortium name="The Broad Institute Genomics Platform"/>
            <consortium name="The Broad Institute Genome Sequencing Center for Infectious Disease"/>
            <person name="Wu L."/>
            <person name="Ma J."/>
        </authorList>
    </citation>
    <scope>NUCLEOTIDE SEQUENCE [LARGE SCALE GENOMIC DNA]</scope>
    <source>
        <strain evidence="2">NBRC 112502</strain>
    </source>
</reference>
<accession>A0ABQ6A8K1</accession>
<sequence>MKRPSRSRFSPLVTSLTIDEASPEDLLNLNRKHWGIEIMHRNKDVMLGEDGYTNRLDNAPRNVFSLTGLALKILRCVSPSPTRAIEHFQDNRSRATQMIAAVE</sequence>
<gene>
    <name evidence="1" type="ORF">GCM10010909_29120</name>
</gene>
<name>A0ABQ6A8K1_9PROT</name>
<evidence type="ECO:0000313" key="1">
    <source>
        <dbReference type="EMBL" id="GLR68231.1"/>
    </source>
</evidence>
<dbReference type="EMBL" id="BSOS01000086">
    <property type="protein sequence ID" value="GLR68231.1"/>
    <property type="molecule type" value="Genomic_DNA"/>
</dbReference>
<comment type="caution">
    <text evidence="1">The sequence shown here is derived from an EMBL/GenBank/DDBJ whole genome shotgun (WGS) entry which is preliminary data.</text>
</comment>
<dbReference type="Proteomes" id="UP001156641">
    <property type="component" value="Unassembled WGS sequence"/>
</dbReference>
<keyword evidence="2" id="KW-1185">Reference proteome</keyword>
<proteinExistence type="predicted"/>
<protein>
    <recommendedName>
        <fullName evidence="3">Transposase</fullName>
    </recommendedName>
</protein>
<evidence type="ECO:0008006" key="3">
    <source>
        <dbReference type="Google" id="ProtNLM"/>
    </source>
</evidence>